<dbReference type="EMBL" id="JADLQN010000003">
    <property type="protein sequence ID" value="MBF6356447.1"/>
    <property type="molecule type" value="Genomic_DNA"/>
</dbReference>
<evidence type="ECO:0000313" key="3">
    <source>
        <dbReference type="EMBL" id="MBF6356447.1"/>
    </source>
</evidence>
<comment type="caution">
    <text evidence="3">The sequence shown here is derived from an EMBL/GenBank/DDBJ whole genome shotgun (WGS) entry which is preliminary data.</text>
</comment>
<gene>
    <name evidence="3" type="ORF">IU449_18165</name>
</gene>
<evidence type="ECO:0000313" key="4">
    <source>
        <dbReference type="Proteomes" id="UP000707731"/>
    </source>
</evidence>
<sequence>MATGVGLRIADDGCAAAVLTDVGELHYIERDCVLHMSDDGDTALGGPAPDGPAHTISGFVAKLGDPAGIPVDDGEAYRAEDLVATALFCLIDLTTEHLSGAAEFFATHPGDWPAEYVQALREALDYLGLKSVVLASEADLPSADTAAPGKAFAYDAARAALTAVLATPAGLTPPDPTTAENSTVVTDIIPTVPAPEPQQAYSAAMPAADSAVPALAPATAQPTTVSPVETTAEPQTMIAPSAPTPAGGKPANRMPMLVGVAALAGLVLGGIGVAVLFQGEQSPAPPNFPDAKSGASSTFAPPASPTAPVAPTTGALTSLAPAQQPVPTTSEAPTTTETPTTTPEPTTTPTTTPEPTGPTTTTRRNPFVPYDPDGWRTPYWRQDR</sequence>
<keyword evidence="2" id="KW-1133">Transmembrane helix</keyword>
<dbReference type="Proteomes" id="UP000707731">
    <property type="component" value="Unassembled WGS sequence"/>
</dbReference>
<organism evidence="3 4">
    <name type="scientific">Nocardia higoensis</name>
    <dbReference type="NCBI Taxonomy" id="228599"/>
    <lineage>
        <taxon>Bacteria</taxon>
        <taxon>Bacillati</taxon>
        <taxon>Actinomycetota</taxon>
        <taxon>Actinomycetes</taxon>
        <taxon>Mycobacteriales</taxon>
        <taxon>Nocardiaceae</taxon>
        <taxon>Nocardia</taxon>
    </lineage>
</organism>
<feature type="region of interest" description="Disordered" evidence="1">
    <location>
        <begin position="285"/>
        <end position="384"/>
    </location>
</feature>
<proteinExistence type="predicted"/>
<reference evidence="3 4" key="1">
    <citation type="submission" date="2020-10" db="EMBL/GenBank/DDBJ databases">
        <title>Identification of Nocardia species via Next-generation sequencing and recognition of intraspecies genetic diversity.</title>
        <authorList>
            <person name="Li P."/>
            <person name="Li P."/>
            <person name="Lu B."/>
        </authorList>
    </citation>
    <scope>NUCLEOTIDE SEQUENCE [LARGE SCALE GENOMIC DNA]</scope>
    <source>
        <strain evidence="3 4">BJ06-0143</strain>
    </source>
</reference>
<accession>A0ABS0DFS1</accession>
<evidence type="ECO:0000256" key="2">
    <source>
        <dbReference type="SAM" id="Phobius"/>
    </source>
</evidence>
<feature type="compositionally biased region" description="Low complexity" evidence="1">
    <location>
        <begin position="327"/>
        <end position="362"/>
    </location>
</feature>
<dbReference type="RefSeq" id="WP_195003318.1">
    <property type="nucleotide sequence ID" value="NZ_JADLQN010000003.1"/>
</dbReference>
<keyword evidence="4" id="KW-1185">Reference proteome</keyword>
<keyword evidence="2" id="KW-0812">Transmembrane</keyword>
<keyword evidence="2" id="KW-0472">Membrane</keyword>
<name>A0ABS0DFS1_9NOCA</name>
<feature type="transmembrane region" description="Helical" evidence="2">
    <location>
        <begin position="256"/>
        <end position="277"/>
    </location>
</feature>
<feature type="compositionally biased region" description="Low complexity" evidence="1">
    <location>
        <begin position="293"/>
        <end position="315"/>
    </location>
</feature>
<protein>
    <submittedName>
        <fullName evidence="3">Uncharacterized protein</fullName>
    </submittedName>
</protein>
<evidence type="ECO:0000256" key="1">
    <source>
        <dbReference type="SAM" id="MobiDB-lite"/>
    </source>
</evidence>